<dbReference type="GO" id="GO:0031146">
    <property type="term" value="P:SCF-dependent proteasomal ubiquitin-dependent protein catabolic process"/>
    <property type="evidence" value="ECO:0007669"/>
    <property type="project" value="TreeGrafter"/>
</dbReference>
<reference evidence="2 3" key="1">
    <citation type="journal article" date="2010" name="Cell">
        <title>The genome of Naegleria gruberi illuminates early eukaryotic versatility.</title>
        <authorList>
            <person name="Fritz-Laylin L.K."/>
            <person name="Prochnik S.E."/>
            <person name="Ginger M.L."/>
            <person name="Dacks J.B."/>
            <person name="Carpenter M.L."/>
            <person name="Field M.C."/>
            <person name="Kuo A."/>
            <person name="Paredez A."/>
            <person name="Chapman J."/>
            <person name="Pham J."/>
            <person name="Shu S."/>
            <person name="Neupane R."/>
            <person name="Cipriano M."/>
            <person name="Mancuso J."/>
            <person name="Tu H."/>
            <person name="Salamov A."/>
            <person name="Lindquist E."/>
            <person name="Shapiro H."/>
            <person name="Lucas S."/>
            <person name="Grigoriev I.V."/>
            <person name="Cande W.Z."/>
            <person name="Fulton C."/>
            <person name="Rokhsar D.S."/>
            <person name="Dawson S.C."/>
        </authorList>
    </citation>
    <scope>NUCLEOTIDE SEQUENCE [LARGE SCALE GENOMIC DNA]</scope>
    <source>
        <strain evidence="2 3">NEG-M</strain>
    </source>
</reference>
<dbReference type="GO" id="GO:0019005">
    <property type="term" value="C:SCF ubiquitin ligase complex"/>
    <property type="evidence" value="ECO:0007669"/>
    <property type="project" value="TreeGrafter"/>
</dbReference>
<proteinExistence type="predicted"/>
<dbReference type="PANTHER" id="PTHR13318">
    <property type="entry name" value="PARTNER OF PAIRED, ISOFORM B-RELATED"/>
    <property type="match status" value="1"/>
</dbReference>
<dbReference type="InParanoid" id="D2VB21"/>
<feature type="domain" description="F-box/LRR-repeat protein 15-like leucin rich repeat" evidence="1">
    <location>
        <begin position="158"/>
        <end position="261"/>
    </location>
</feature>
<dbReference type="Pfam" id="PF25372">
    <property type="entry name" value="DUF7885"/>
    <property type="match status" value="1"/>
</dbReference>
<dbReference type="Proteomes" id="UP000006671">
    <property type="component" value="Unassembled WGS sequence"/>
</dbReference>
<sequence length="271" mass="30854">MSKLKEFKFKGRNFYFEGIEEISKSTPLIQKFSLIGSRSILECGKSIGNWKHLREIEGAVHSYFDNSSIATPPTPQEQTNFFTVINEINLEKLELLNDDISSAKFHKLPSSLITLNLERTRVSSKLFEAISELENLKILILDSTSGFESEDFQHLNSLPNLEELSLNKSSHCGDVGLKHISAVKSLKRVFLNKCEIHDEGGISLSKLSNLEIIDLQYSDITEKTINNIVQNCKKIKKICVYKCQKISKNKIADLPNIKQILSENPINREYY</sequence>
<organism evidence="3">
    <name type="scientific">Naegleria gruberi</name>
    <name type="common">Amoeba</name>
    <dbReference type="NCBI Taxonomy" id="5762"/>
    <lineage>
        <taxon>Eukaryota</taxon>
        <taxon>Discoba</taxon>
        <taxon>Heterolobosea</taxon>
        <taxon>Tetramitia</taxon>
        <taxon>Eutetramitia</taxon>
        <taxon>Vahlkampfiidae</taxon>
        <taxon>Naegleria</taxon>
    </lineage>
</organism>
<evidence type="ECO:0000313" key="3">
    <source>
        <dbReference type="Proteomes" id="UP000006671"/>
    </source>
</evidence>
<dbReference type="KEGG" id="ngr:NAEGRDRAFT_66059"/>
<dbReference type="OrthoDB" id="676979at2759"/>
<evidence type="ECO:0000259" key="1">
    <source>
        <dbReference type="Pfam" id="PF25372"/>
    </source>
</evidence>
<dbReference type="PANTHER" id="PTHR13318:SF281">
    <property type="entry name" value="F-BOX DOMAIN-CONTAINING PROTEIN"/>
    <property type="match status" value="1"/>
</dbReference>
<keyword evidence="3" id="KW-1185">Reference proteome</keyword>
<protein>
    <submittedName>
        <fullName evidence="2">Predicted protein</fullName>
    </submittedName>
</protein>
<dbReference type="InterPro" id="IPR032675">
    <property type="entry name" value="LRR_dom_sf"/>
</dbReference>
<accession>D2VB21</accession>
<name>D2VB21_NAEGR</name>
<dbReference type="GeneID" id="8848507"/>
<dbReference type="VEuPathDB" id="AmoebaDB:NAEGRDRAFT_66059"/>
<dbReference type="Gene3D" id="3.80.10.10">
    <property type="entry name" value="Ribonuclease Inhibitor"/>
    <property type="match status" value="1"/>
</dbReference>
<dbReference type="AlphaFoldDB" id="D2VB21"/>
<dbReference type="InterPro" id="IPR057207">
    <property type="entry name" value="FBXL15_LRR"/>
</dbReference>
<dbReference type="RefSeq" id="XP_002678792.1">
    <property type="nucleotide sequence ID" value="XM_002678746.1"/>
</dbReference>
<evidence type="ECO:0000313" key="2">
    <source>
        <dbReference type="EMBL" id="EFC46048.1"/>
    </source>
</evidence>
<dbReference type="SUPFAM" id="SSF52047">
    <property type="entry name" value="RNI-like"/>
    <property type="match status" value="1"/>
</dbReference>
<dbReference type="EMBL" id="GG738860">
    <property type="protein sequence ID" value="EFC46048.1"/>
    <property type="molecule type" value="Genomic_DNA"/>
</dbReference>
<gene>
    <name evidence="2" type="ORF">NAEGRDRAFT_66059</name>
</gene>